<evidence type="ECO:0000256" key="4">
    <source>
        <dbReference type="ARBA" id="ARBA00022553"/>
    </source>
</evidence>
<dbReference type="Pfam" id="PF08448">
    <property type="entry name" value="PAS_4"/>
    <property type="match status" value="1"/>
</dbReference>
<dbReference type="InterPro" id="IPR025201">
    <property type="entry name" value="KdpD_TM"/>
</dbReference>
<dbReference type="GO" id="GO:0005886">
    <property type="term" value="C:plasma membrane"/>
    <property type="evidence" value="ECO:0007669"/>
    <property type="project" value="TreeGrafter"/>
</dbReference>
<accession>D6U2T7</accession>
<feature type="transmembrane region" description="Helical" evidence="13">
    <location>
        <begin position="117"/>
        <end position="134"/>
    </location>
</feature>
<dbReference type="Pfam" id="PF02518">
    <property type="entry name" value="HATPase_c"/>
    <property type="match status" value="1"/>
</dbReference>
<dbReference type="InterPro" id="IPR004358">
    <property type="entry name" value="Sig_transdc_His_kin-like_C"/>
</dbReference>
<dbReference type="InParanoid" id="D6U2T7"/>
<dbReference type="Gene3D" id="1.10.287.130">
    <property type="match status" value="1"/>
</dbReference>
<dbReference type="PROSITE" id="PS50109">
    <property type="entry name" value="HIS_KIN"/>
    <property type="match status" value="1"/>
</dbReference>
<dbReference type="SMART" id="SM00387">
    <property type="entry name" value="HATPase_c"/>
    <property type="match status" value="1"/>
</dbReference>
<dbReference type="PRINTS" id="PR00344">
    <property type="entry name" value="BCTRLSENSOR"/>
</dbReference>
<dbReference type="PANTHER" id="PTHR43047:SF72">
    <property type="entry name" value="OSMOSENSING HISTIDINE PROTEIN KINASE SLN1"/>
    <property type="match status" value="1"/>
</dbReference>
<evidence type="ECO:0000256" key="11">
    <source>
        <dbReference type="ARBA" id="ARBA00023012"/>
    </source>
</evidence>
<keyword evidence="4" id="KW-0597">Phosphoprotein</keyword>
<dbReference type="InterPro" id="IPR000700">
    <property type="entry name" value="PAS-assoc_C"/>
</dbReference>
<dbReference type="STRING" id="485913.Krac_3699"/>
<comment type="catalytic activity">
    <reaction evidence="1">
        <text>ATP + protein L-histidine = ADP + protein N-phospho-L-histidine.</text>
        <dbReference type="EC" id="2.7.13.3"/>
    </reaction>
</comment>
<dbReference type="AlphaFoldDB" id="D6U2T7"/>
<keyword evidence="12 13" id="KW-0472">Membrane</keyword>
<keyword evidence="11" id="KW-0902">Two-component regulatory system</keyword>
<keyword evidence="10 13" id="KW-1133">Transmembrane helix</keyword>
<dbReference type="GO" id="GO:0005524">
    <property type="term" value="F:ATP binding"/>
    <property type="evidence" value="ECO:0007669"/>
    <property type="project" value="UniProtKB-KW"/>
</dbReference>
<dbReference type="EC" id="2.7.13.3" evidence="3"/>
<dbReference type="PROSITE" id="PS50113">
    <property type="entry name" value="PAC"/>
    <property type="match status" value="1"/>
</dbReference>
<dbReference type="SUPFAM" id="SSF55785">
    <property type="entry name" value="PYP-like sensor domain (PAS domain)"/>
    <property type="match status" value="1"/>
</dbReference>
<organism evidence="16 17">
    <name type="scientific">Ktedonobacter racemifer DSM 44963</name>
    <dbReference type="NCBI Taxonomy" id="485913"/>
    <lineage>
        <taxon>Bacteria</taxon>
        <taxon>Bacillati</taxon>
        <taxon>Chloroflexota</taxon>
        <taxon>Ktedonobacteria</taxon>
        <taxon>Ktedonobacterales</taxon>
        <taxon>Ktedonobacteraceae</taxon>
        <taxon>Ktedonobacter</taxon>
    </lineage>
</organism>
<evidence type="ECO:0000256" key="9">
    <source>
        <dbReference type="ARBA" id="ARBA00022840"/>
    </source>
</evidence>
<sequence length="571" mass="64176">MVPPRKRDGREPLNQPNAENFLLTQETSQVSGVPPSRQSSWQRAQSFLSALSFKPGFLPPLLRHQSIGYLLAILLPSLVVVSIFFFMADIAPLLHFYSAPVLLTILLISLGWGTLPGLLATFSGTILLISLILIPFESLTFQQHEFVYSMIMFALIGLGVALFSSRTERARQQARKAQGEAEASRANLYRILMQAPIPISVVRGPEFHYELINPSAQQTLDRRALLGKPLHEIFPEQESQVLPLFRQVCATGEGIFVPESRTLRREDDNTLVEQYSNISYEPLRGSDGATDGIIVLVVDVTEQVQARRNIEHLLAERDSFMGIVAHELRTPITGAKMASQLIQRRIKRLLLDIQQQPESEERTRLLNSVSEHLSHILDQLDLQNRLVSDLLDASRARADSLELRTEHYNLAQSIKDCIEGLRTMYPNRQISLELPPGDTLMVTADPERIRQVVTNYLTNALKYSEQEKPVTVTASLQHNEIYVAVRDEGPGLNEEQQKRIWERFYRVPSVQVRSGPGVSLGLGLFISRSLIERQGGRVGVTSFPGEGSTFWFTLPYLSHHNETANGMNDSV</sequence>
<name>D6U2T7_KTERA</name>
<keyword evidence="6 13" id="KW-0812">Transmembrane</keyword>
<reference evidence="16 17" key="1">
    <citation type="journal article" date="2011" name="Stand. Genomic Sci.">
        <title>Non-contiguous finished genome sequence and contextual data of the filamentous soil bacterium Ktedonobacter racemifer type strain (SOSP1-21).</title>
        <authorList>
            <person name="Chang Y.J."/>
            <person name="Land M."/>
            <person name="Hauser L."/>
            <person name="Chertkov O."/>
            <person name="Del Rio T.G."/>
            <person name="Nolan M."/>
            <person name="Copeland A."/>
            <person name="Tice H."/>
            <person name="Cheng J.F."/>
            <person name="Lucas S."/>
            <person name="Han C."/>
            <person name="Goodwin L."/>
            <person name="Pitluck S."/>
            <person name="Ivanova N."/>
            <person name="Ovchinikova G."/>
            <person name="Pati A."/>
            <person name="Chen A."/>
            <person name="Palaniappan K."/>
            <person name="Mavromatis K."/>
            <person name="Liolios K."/>
            <person name="Brettin T."/>
            <person name="Fiebig A."/>
            <person name="Rohde M."/>
            <person name="Abt B."/>
            <person name="Goker M."/>
            <person name="Detter J.C."/>
            <person name="Woyke T."/>
            <person name="Bristow J."/>
            <person name="Eisen J.A."/>
            <person name="Markowitz V."/>
            <person name="Hugenholtz P."/>
            <person name="Kyrpides N.C."/>
            <person name="Klenk H.P."/>
            <person name="Lapidus A."/>
        </authorList>
    </citation>
    <scope>NUCLEOTIDE SEQUENCE [LARGE SCALE GENOMIC DNA]</scope>
    <source>
        <strain evidence="17">DSM 44963</strain>
    </source>
</reference>
<dbReference type="Pfam" id="PF13493">
    <property type="entry name" value="DUF4118"/>
    <property type="match status" value="1"/>
</dbReference>
<keyword evidence="17" id="KW-1185">Reference proteome</keyword>
<evidence type="ECO:0000256" key="12">
    <source>
        <dbReference type="ARBA" id="ARBA00023136"/>
    </source>
</evidence>
<dbReference type="GO" id="GO:0009927">
    <property type="term" value="F:histidine phosphotransfer kinase activity"/>
    <property type="evidence" value="ECO:0007669"/>
    <property type="project" value="TreeGrafter"/>
</dbReference>
<dbReference type="SUPFAM" id="SSF55874">
    <property type="entry name" value="ATPase domain of HSP90 chaperone/DNA topoisomerase II/histidine kinase"/>
    <property type="match status" value="1"/>
</dbReference>
<dbReference type="PANTHER" id="PTHR43047">
    <property type="entry name" value="TWO-COMPONENT HISTIDINE PROTEIN KINASE"/>
    <property type="match status" value="1"/>
</dbReference>
<evidence type="ECO:0000256" key="6">
    <source>
        <dbReference type="ARBA" id="ARBA00022692"/>
    </source>
</evidence>
<dbReference type="Gene3D" id="3.30.450.20">
    <property type="entry name" value="PAS domain"/>
    <property type="match status" value="1"/>
</dbReference>
<dbReference type="OrthoDB" id="137820at2"/>
<comment type="caution">
    <text evidence="16">The sequence shown here is derived from an EMBL/GenBank/DDBJ whole genome shotgun (WGS) entry which is preliminary data.</text>
</comment>
<evidence type="ECO:0000259" key="14">
    <source>
        <dbReference type="PROSITE" id="PS50109"/>
    </source>
</evidence>
<evidence type="ECO:0000256" key="2">
    <source>
        <dbReference type="ARBA" id="ARBA00004141"/>
    </source>
</evidence>
<evidence type="ECO:0000256" key="8">
    <source>
        <dbReference type="ARBA" id="ARBA00022777"/>
    </source>
</evidence>
<dbReference type="Gene3D" id="1.20.120.620">
    <property type="entry name" value="Backbone structure of the membrane domain of e. Coli histidine kinase receptor kdpd"/>
    <property type="match status" value="1"/>
</dbReference>
<feature type="transmembrane region" description="Helical" evidence="13">
    <location>
        <begin position="94"/>
        <end position="112"/>
    </location>
</feature>
<dbReference type="CDD" id="cd00082">
    <property type="entry name" value="HisKA"/>
    <property type="match status" value="1"/>
</dbReference>
<dbReference type="FunFam" id="3.30.565.10:FF:000006">
    <property type="entry name" value="Sensor histidine kinase WalK"/>
    <property type="match status" value="1"/>
</dbReference>
<dbReference type="Proteomes" id="UP000004508">
    <property type="component" value="Unassembled WGS sequence"/>
</dbReference>
<dbReference type="SUPFAM" id="SSF47384">
    <property type="entry name" value="Homodimeric domain of signal transducing histidine kinase"/>
    <property type="match status" value="1"/>
</dbReference>
<dbReference type="GO" id="GO:0000155">
    <property type="term" value="F:phosphorelay sensor kinase activity"/>
    <property type="evidence" value="ECO:0007669"/>
    <property type="project" value="InterPro"/>
</dbReference>
<dbReference type="InterPro" id="IPR003594">
    <property type="entry name" value="HATPase_dom"/>
</dbReference>
<dbReference type="InterPro" id="IPR038318">
    <property type="entry name" value="KdpD_sf"/>
</dbReference>
<keyword evidence="8 16" id="KW-0418">Kinase</keyword>
<keyword evidence="7" id="KW-0547">Nucleotide-binding</keyword>
<gene>
    <name evidence="16" type="ORF">Krac_3699</name>
</gene>
<evidence type="ECO:0000256" key="7">
    <source>
        <dbReference type="ARBA" id="ARBA00022741"/>
    </source>
</evidence>
<evidence type="ECO:0000259" key="15">
    <source>
        <dbReference type="PROSITE" id="PS50113"/>
    </source>
</evidence>
<keyword evidence="5" id="KW-0808">Transferase</keyword>
<evidence type="ECO:0000256" key="13">
    <source>
        <dbReference type="SAM" id="Phobius"/>
    </source>
</evidence>
<feature type="transmembrane region" description="Helical" evidence="13">
    <location>
        <begin position="67"/>
        <end position="88"/>
    </location>
</feature>
<evidence type="ECO:0000256" key="10">
    <source>
        <dbReference type="ARBA" id="ARBA00022989"/>
    </source>
</evidence>
<evidence type="ECO:0000256" key="3">
    <source>
        <dbReference type="ARBA" id="ARBA00012438"/>
    </source>
</evidence>
<dbReference type="RefSeq" id="WP_007921246.1">
    <property type="nucleotide sequence ID" value="NZ_ADVG01000004.1"/>
</dbReference>
<dbReference type="InterPro" id="IPR005467">
    <property type="entry name" value="His_kinase_dom"/>
</dbReference>
<dbReference type="EMBL" id="ADVG01000004">
    <property type="protein sequence ID" value="EFH82842.1"/>
    <property type="molecule type" value="Genomic_DNA"/>
</dbReference>
<comment type="subcellular location">
    <subcellularLocation>
        <location evidence="2">Membrane</location>
        <topology evidence="2">Multi-pass membrane protein</topology>
    </subcellularLocation>
</comment>
<dbReference type="InterPro" id="IPR035965">
    <property type="entry name" value="PAS-like_dom_sf"/>
</dbReference>
<evidence type="ECO:0000313" key="17">
    <source>
        <dbReference type="Proteomes" id="UP000004508"/>
    </source>
</evidence>
<proteinExistence type="predicted"/>
<dbReference type="InterPro" id="IPR036890">
    <property type="entry name" value="HATPase_C_sf"/>
</dbReference>
<evidence type="ECO:0000256" key="5">
    <source>
        <dbReference type="ARBA" id="ARBA00022679"/>
    </source>
</evidence>
<keyword evidence="9" id="KW-0067">ATP-binding</keyword>
<feature type="domain" description="Histidine kinase" evidence="14">
    <location>
        <begin position="323"/>
        <end position="558"/>
    </location>
</feature>
<dbReference type="eggNOG" id="COG5002">
    <property type="taxonomic scope" value="Bacteria"/>
</dbReference>
<dbReference type="InterPro" id="IPR013656">
    <property type="entry name" value="PAS_4"/>
</dbReference>
<feature type="domain" description="PAC" evidence="15">
    <location>
        <begin position="256"/>
        <end position="312"/>
    </location>
</feature>
<feature type="transmembrane region" description="Helical" evidence="13">
    <location>
        <begin position="146"/>
        <end position="165"/>
    </location>
</feature>
<dbReference type="InterPro" id="IPR003661">
    <property type="entry name" value="HisK_dim/P_dom"/>
</dbReference>
<dbReference type="Pfam" id="PF00512">
    <property type="entry name" value="HisKA"/>
    <property type="match status" value="1"/>
</dbReference>
<protein>
    <recommendedName>
        <fullName evidence="3">histidine kinase</fullName>
        <ecNumber evidence="3">2.7.13.3</ecNumber>
    </recommendedName>
</protein>
<evidence type="ECO:0000256" key="1">
    <source>
        <dbReference type="ARBA" id="ARBA00000085"/>
    </source>
</evidence>
<evidence type="ECO:0000313" key="16">
    <source>
        <dbReference type="EMBL" id="EFH82842.1"/>
    </source>
</evidence>
<dbReference type="Gene3D" id="3.30.565.10">
    <property type="entry name" value="Histidine kinase-like ATPase, C-terminal domain"/>
    <property type="match status" value="1"/>
</dbReference>
<dbReference type="SMART" id="SM00388">
    <property type="entry name" value="HisKA"/>
    <property type="match status" value="1"/>
</dbReference>
<dbReference type="InterPro" id="IPR036097">
    <property type="entry name" value="HisK_dim/P_sf"/>
</dbReference>
<dbReference type="CDD" id="cd00075">
    <property type="entry name" value="HATPase"/>
    <property type="match status" value="1"/>
</dbReference>